<comment type="caution">
    <text evidence="2">The sequence shown here is derived from an EMBL/GenBank/DDBJ whole genome shotgun (WGS) entry which is preliminary data.</text>
</comment>
<protein>
    <submittedName>
        <fullName evidence="2">Uncharacterized protein</fullName>
    </submittedName>
</protein>
<keyword evidence="1" id="KW-0812">Transmembrane</keyword>
<name>A0A840P2A6_9ACTN</name>
<organism evidence="2 3">
    <name type="scientific">Thermocatellispora tengchongensis</name>
    <dbReference type="NCBI Taxonomy" id="1073253"/>
    <lineage>
        <taxon>Bacteria</taxon>
        <taxon>Bacillati</taxon>
        <taxon>Actinomycetota</taxon>
        <taxon>Actinomycetes</taxon>
        <taxon>Streptosporangiales</taxon>
        <taxon>Streptosporangiaceae</taxon>
        <taxon>Thermocatellispora</taxon>
    </lineage>
</organism>
<gene>
    <name evidence="2" type="ORF">HNP84_003544</name>
</gene>
<feature type="transmembrane region" description="Helical" evidence="1">
    <location>
        <begin position="17"/>
        <end position="37"/>
    </location>
</feature>
<evidence type="ECO:0000313" key="2">
    <source>
        <dbReference type="EMBL" id="MBB5133818.1"/>
    </source>
</evidence>
<proteinExistence type="predicted"/>
<evidence type="ECO:0000313" key="3">
    <source>
        <dbReference type="Proteomes" id="UP000578449"/>
    </source>
</evidence>
<dbReference type="RefSeq" id="WP_185050786.1">
    <property type="nucleotide sequence ID" value="NZ_BAABIX010000073.1"/>
</dbReference>
<sequence>MGGKLWEGVAGKLAERWLAQSVPALVFWLASFAAWIHSRGGWHATLRPAEDLEALPLLAQIVIVAALILGIGASALLVQRLTPAMTRLLEGHGPRWVNRVAQSPGRWGWWKPLGERTRRARERHGKLWLANRDGSLDANGKAELARLEAERLRYPDDPSKEMPTRLGNILRAVEERPRERYGLDTVALWPHLWLRLPSDARGDLAAARQDFDRAVGTMIWGFASLGLVGLTRWALLTAVLVPLVAYRFWVLPSAATYADLVGAAFDVYRGELYAATRWPQPEGPKNERAQGIALTAYLVRGVYDERVLFAERKG</sequence>
<dbReference type="EMBL" id="JACHGN010000007">
    <property type="protein sequence ID" value="MBB5133818.1"/>
    <property type="molecule type" value="Genomic_DNA"/>
</dbReference>
<keyword evidence="1" id="KW-1133">Transmembrane helix</keyword>
<dbReference type="AlphaFoldDB" id="A0A840P2A6"/>
<feature type="transmembrane region" description="Helical" evidence="1">
    <location>
        <begin position="249"/>
        <end position="268"/>
    </location>
</feature>
<evidence type="ECO:0000256" key="1">
    <source>
        <dbReference type="SAM" id="Phobius"/>
    </source>
</evidence>
<reference evidence="2 3" key="1">
    <citation type="submission" date="2020-08" db="EMBL/GenBank/DDBJ databases">
        <title>Genomic Encyclopedia of Type Strains, Phase IV (KMG-IV): sequencing the most valuable type-strain genomes for metagenomic binning, comparative biology and taxonomic classification.</title>
        <authorList>
            <person name="Goeker M."/>
        </authorList>
    </citation>
    <scope>NUCLEOTIDE SEQUENCE [LARGE SCALE GENOMIC DNA]</scope>
    <source>
        <strain evidence="2 3">DSM 45615</strain>
    </source>
</reference>
<feature type="transmembrane region" description="Helical" evidence="1">
    <location>
        <begin position="57"/>
        <end position="78"/>
    </location>
</feature>
<dbReference type="Proteomes" id="UP000578449">
    <property type="component" value="Unassembled WGS sequence"/>
</dbReference>
<accession>A0A840P2A6</accession>
<keyword evidence="3" id="KW-1185">Reference proteome</keyword>
<feature type="transmembrane region" description="Helical" evidence="1">
    <location>
        <begin position="218"/>
        <end position="243"/>
    </location>
</feature>
<keyword evidence="1" id="KW-0472">Membrane</keyword>